<dbReference type="AlphaFoldDB" id="A0A4D4J6K6"/>
<dbReference type="InterPro" id="IPR032808">
    <property type="entry name" value="DoxX"/>
</dbReference>
<dbReference type="EMBL" id="BJFL01000012">
    <property type="protein sequence ID" value="GDY31114.1"/>
    <property type="molecule type" value="Genomic_DNA"/>
</dbReference>
<proteinExistence type="inferred from homology"/>
<comment type="subcellular location">
    <subcellularLocation>
        <location evidence="1">Cell membrane</location>
        <topology evidence="1">Multi-pass membrane protein</topology>
    </subcellularLocation>
</comment>
<accession>A0A4D4J6K6</accession>
<evidence type="ECO:0000256" key="2">
    <source>
        <dbReference type="ARBA" id="ARBA00006679"/>
    </source>
</evidence>
<protein>
    <recommendedName>
        <fullName evidence="11">Integral membrane protein</fullName>
    </recommendedName>
</protein>
<feature type="transmembrane region" description="Helical" evidence="8">
    <location>
        <begin position="20"/>
        <end position="41"/>
    </location>
</feature>
<dbReference type="PANTHER" id="PTHR33452">
    <property type="entry name" value="OXIDOREDUCTASE CATD-RELATED"/>
    <property type="match status" value="1"/>
</dbReference>
<keyword evidence="6 8" id="KW-0472">Membrane</keyword>
<dbReference type="OrthoDB" id="9808524at2"/>
<feature type="region of interest" description="Disordered" evidence="7">
    <location>
        <begin position="145"/>
        <end position="168"/>
    </location>
</feature>
<organism evidence="9 10">
    <name type="scientific">Gandjariella thermophila</name>
    <dbReference type="NCBI Taxonomy" id="1931992"/>
    <lineage>
        <taxon>Bacteria</taxon>
        <taxon>Bacillati</taxon>
        <taxon>Actinomycetota</taxon>
        <taxon>Actinomycetes</taxon>
        <taxon>Pseudonocardiales</taxon>
        <taxon>Pseudonocardiaceae</taxon>
        <taxon>Gandjariella</taxon>
    </lineage>
</organism>
<dbReference type="PANTHER" id="PTHR33452:SF4">
    <property type="entry name" value="BLL4328 PROTEIN"/>
    <property type="match status" value="1"/>
</dbReference>
<evidence type="ECO:0000256" key="1">
    <source>
        <dbReference type="ARBA" id="ARBA00004651"/>
    </source>
</evidence>
<name>A0A4D4J6K6_9PSEU</name>
<dbReference type="Proteomes" id="UP000298860">
    <property type="component" value="Unassembled WGS sequence"/>
</dbReference>
<evidence type="ECO:0000256" key="6">
    <source>
        <dbReference type="ARBA" id="ARBA00023136"/>
    </source>
</evidence>
<evidence type="ECO:0000313" key="9">
    <source>
        <dbReference type="EMBL" id="GDY31114.1"/>
    </source>
</evidence>
<comment type="similarity">
    <text evidence="2">Belongs to the DoxX family.</text>
</comment>
<evidence type="ECO:0000256" key="7">
    <source>
        <dbReference type="SAM" id="MobiDB-lite"/>
    </source>
</evidence>
<comment type="caution">
    <text evidence="9">The sequence shown here is derived from an EMBL/GenBank/DDBJ whole genome shotgun (WGS) entry which is preliminary data.</text>
</comment>
<feature type="transmembrane region" description="Helical" evidence="8">
    <location>
        <begin position="110"/>
        <end position="128"/>
    </location>
</feature>
<keyword evidence="3" id="KW-1003">Cell membrane</keyword>
<feature type="transmembrane region" description="Helical" evidence="8">
    <location>
        <begin position="62"/>
        <end position="90"/>
    </location>
</feature>
<evidence type="ECO:0008006" key="11">
    <source>
        <dbReference type="Google" id="ProtNLM"/>
    </source>
</evidence>
<dbReference type="InterPro" id="IPR051907">
    <property type="entry name" value="DoxX-like_oxidoreductase"/>
</dbReference>
<evidence type="ECO:0000256" key="4">
    <source>
        <dbReference type="ARBA" id="ARBA00022692"/>
    </source>
</evidence>
<keyword evidence="4 8" id="KW-0812">Transmembrane</keyword>
<keyword evidence="10" id="KW-1185">Reference proteome</keyword>
<evidence type="ECO:0000256" key="3">
    <source>
        <dbReference type="ARBA" id="ARBA00022475"/>
    </source>
</evidence>
<keyword evidence="5 8" id="KW-1133">Transmembrane helix</keyword>
<reference evidence="10" key="1">
    <citation type="submission" date="2019-04" db="EMBL/GenBank/DDBJ databases">
        <title>Draft genome sequence of Pseudonocardiaceae bacterium SL3-2-4.</title>
        <authorList>
            <person name="Ningsih F."/>
            <person name="Yokota A."/>
            <person name="Sakai Y."/>
            <person name="Nanatani K."/>
            <person name="Yabe S."/>
            <person name="Oetari A."/>
            <person name="Sjamsuridzal W."/>
        </authorList>
    </citation>
    <scope>NUCLEOTIDE SEQUENCE [LARGE SCALE GENOMIC DNA]</scope>
    <source>
        <strain evidence="10">SL3-2-4</strain>
    </source>
</reference>
<evidence type="ECO:0000313" key="10">
    <source>
        <dbReference type="Proteomes" id="UP000298860"/>
    </source>
</evidence>
<evidence type="ECO:0000256" key="5">
    <source>
        <dbReference type="ARBA" id="ARBA00022989"/>
    </source>
</evidence>
<gene>
    <name evidence="9" type="ORF">GTS_27470</name>
</gene>
<evidence type="ECO:0000256" key="8">
    <source>
        <dbReference type="SAM" id="Phobius"/>
    </source>
</evidence>
<sequence>MQRSLDSLSGIVLSTVRIVVSFLFMLHGVAALFGVLGGGFGRRGAAEPLGQWPSWWAGLIQLVGGGLILLGLFTRPAAIVCSGTMAYAYFSVHQPRAPLPIQNAGELAALYSWFFLLIAVLGAGPYAVDTLRHRLRRAPPRTRMLTRGRVPRPRAPGVPRPGAATRER</sequence>
<dbReference type="Pfam" id="PF07681">
    <property type="entry name" value="DoxX"/>
    <property type="match status" value="1"/>
</dbReference>
<dbReference type="GO" id="GO:0005886">
    <property type="term" value="C:plasma membrane"/>
    <property type="evidence" value="ECO:0007669"/>
    <property type="project" value="UniProtKB-SubCell"/>
</dbReference>